<sequence length="784" mass="91660">MKRWSSERATLQDDVSRLQTSLKPVNNTNPDILLSRDPLIKYQNAEINRLTTANNSMKTKLKNLVNTLSETERTIAWNVEKKVRYELSRTNNQVAEERLQLAREIARLKKQLDDTNANTTLQQINSELLEFSEGDKKLDRYLSQITSKVIHTVNDLSKNLIKANETIKKSESEKIYLQNESIQLKCLLAKKNNSASQLEYYNCHDEQEIQQVDFQRERKKSEEFKADCIYLQEIKDEVEKLQEEKELLLREKMIKEKALTRNVSGVKTKLAIALMRNEKLNEKIKSMECNVAAKLNTVKKDLSVQTEDEMEKLQSLLDLTKEQLRVTNSSLESLKEKWNNDSDKKQLESKLLMLHEHNNEMATQLIMERTTAVEALKEFERSTKDIERLEAELEDVKFERVALKKDLAKIKMENNELRDEKMIYKKRGITIGEESMKARESLQSKVRLMRIRCNKLMRDLKISENKNNEYDETIKVLEDDKSRLQIQVDVLIRGLEEIIGDLKETQMKNSEIEKTMNKIEFDKKQWTNEQESLNEKLKHLEHQLDVEKIENNNINELLIKSNKINEELESKCRKNISEIQDFTNQLNDAKNECKELKIGIETMSSELSLLKINNKEMKLLINNSAVEIQQLKTQRVIVDKEKETLERQLEELQAEIKTQNIVNYSNVSGDFLKDELTKQQIEGSKEMIERDFVTKTFNQFINHSEKSLLRSLEDTDKELKVVKCELAKVRDEVGFLRNDLDNGKFGLRSLTSENNALKEELAKLRKEKQQLEAALRGHGKGFKK</sequence>
<reference evidence="2" key="1">
    <citation type="journal article" date="2023" name="bioRxiv">
        <title>Scaffold-level genome assemblies of two parasitoid biocontrol wasps reveal the parthenogenesis mechanism and an associated novel virus.</title>
        <authorList>
            <person name="Inwood S."/>
            <person name="Skelly J."/>
            <person name="Guhlin J."/>
            <person name="Harrop T."/>
            <person name="Goldson S."/>
            <person name="Dearden P."/>
        </authorList>
    </citation>
    <scope>NUCLEOTIDE SEQUENCE</scope>
    <source>
        <strain evidence="2">Lincoln</strain>
        <tissue evidence="2">Whole body</tissue>
    </source>
</reference>
<dbReference type="Proteomes" id="UP001168972">
    <property type="component" value="Unassembled WGS sequence"/>
</dbReference>
<comment type="caution">
    <text evidence="2">The sequence shown here is derived from an EMBL/GenBank/DDBJ whole genome shotgun (WGS) entry which is preliminary data.</text>
</comment>
<evidence type="ECO:0000313" key="2">
    <source>
        <dbReference type="EMBL" id="KAK0182472.1"/>
    </source>
</evidence>
<organism evidence="2 3">
    <name type="scientific">Microctonus hyperodae</name>
    <name type="common">Parasitoid wasp</name>
    <dbReference type="NCBI Taxonomy" id="165561"/>
    <lineage>
        <taxon>Eukaryota</taxon>
        <taxon>Metazoa</taxon>
        <taxon>Ecdysozoa</taxon>
        <taxon>Arthropoda</taxon>
        <taxon>Hexapoda</taxon>
        <taxon>Insecta</taxon>
        <taxon>Pterygota</taxon>
        <taxon>Neoptera</taxon>
        <taxon>Endopterygota</taxon>
        <taxon>Hymenoptera</taxon>
        <taxon>Apocrita</taxon>
        <taxon>Ichneumonoidea</taxon>
        <taxon>Braconidae</taxon>
        <taxon>Euphorinae</taxon>
        <taxon>Microctonus</taxon>
    </lineage>
</organism>
<name>A0AA39L2G1_MICHY</name>
<feature type="coiled-coil region" evidence="1">
    <location>
        <begin position="372"/>
        <end position="427"/>
    </location>
</feature>
<dbReference type="EMBL" id="JAQQBR010000001">
    <property type="protein sequence ID" value="KAK0182472.1"/>
    <property type="molecule type" value="Genomic_DNA"/>
</dbReference>
<feature type="coiled-coil region" evidence="1">
    <location>
        <begin position="47"/>
        <end position="118"/>
    </location>
</feature>
<protein>
    <submittedName>
        <fullName evidence="2">Uncharacterized protein</fullName>
    </submittedName>
</protein>
<reference evidence="2" key="2">
    <citation type="submission" date="2023-03" db="EMBL/GenBank/DDBJ databases">
        <authorList>
            <person name="Inwood S.N."/>
            <person name="Skelly J.G."/>
            <person name="Guhlin J."/>
            <person name="Harrop T.W.R."/>
            <person name="Goldson S.G."/>
            <person name="Dearden P.K."/>
        </authorList>
    </citation>
    <scope>NUCLEOTIDE SEQUENCE</scope>
    <source>
        <strain evidence="2">Lincoln</strain>
        <tissue evidence="2">Whole body</tissue>
    </source>
</reference>
<evidence type="ECO:0000256" key="1">
    <source>
        <dbReference type="SAM" id="Coils"/>
    </source>
</evidence>
<feature type="coiled-coil region" evidence="1">
    <location>
        <begin position="453"/>
        <end position="662"/>
    </location>
</feature>
<evidence type="ECO:0000313" key="3">
    <source>
        <dbReference type="Proteomes" id="UP001168972"/>
    </source>
</evidence>
<feature type="coiled-coil region" evidence="1">
    <location>
        <begin position="712"/>
        <end position="777"/>
    </location>
</feature>
<dbReference type="AlphaFoldDB" id="A0AA39L2G1"/>
<keyword evidence="1" id="KW-0175">Coiled coil</keyword>
<accession>A0AA39L2G1</accession>
<feature type="coiled-coil region" evidence="1">
    <location>
        <begin position="231"/>
        <end position="341"/>
    </location>
</feature>
<gene>
    <name evidence="2" type="ORF">PV327_000612</name>
</gene>
<proteinExistence type="predicted"/>
<keyword evidence="3" id="KW-1185">Reference proteome</keyword>